<dbReference type="CDD" id="cd00303">
    <property type="entry name" value="retropepsin_like"/>
    <property type="match status" value="1"/>
</dbReference>
<accession>A0A6G0WCT6</accession>
<dbReference type="FunFam" id="1.10.340.70:FF:000001">
    <property type="entry name" value="Retrovirus-related Pol polyprotein from transposon gypsy-like Protein"/>
    <property type="match status" value="1"/>
</dbReference>
<evidence type="ECO:0000259" key="9">
    <source>
        <dbReference type="PROSITE" id="PS50878"/>
    </source>
</evidence>
<dbReference type="GO" id="GO:0004519">
    <property type="term" value="F:endonuclease activity"/>
    <property type="evidence" value="ECO:0007669"/>
    <property type="project" value="UniProtKB-KW"/>
</dbReference>
<dbReference type="Gene3D" id="3.30.70.270">
    <property type="match status" value="1"/>
</dbReference>
<dbReference type="GO" id="GO:0003676">
    <property type="term" value="F:nucleic acid binding"/>
    <property type="evidence" value="ECO:0007669"/>
    <property type="project" value="InterPro"/>
</dbReference>
<keyword evidence="7" id="KW-0695">RNA-directed DNA polymerase</keyword>
<sequence length="1016" mass="114446">MLSYLLPVSGFSDPLRVLIDSGASENYARRATIARATGVSTSKAQPNDTLRIRLADGRIVSNPRQIVALPISIGDFSSREEFFLMDLDDRWDLILGMGWLERHQLIIDWRLKTMSNELAVVCIDPPSTRTRDGTVDHPREEQAISASDTPSNEPEGFPAIAEGISDDHEEESIDEYDFRECAPSRDKQDVPDKLSVEEFIRSACGLEELPTRADEIVALPEMSFRSFSRLLHAHEPLSFAVICVEEDGTLHTTSTMDKDVLDDADKQARTTWESLKTSPYYDILLEYKDVFPDEVPAALPSDKGIRHEIDLVPGTKYCVTRQWPLPRDQVEFIDSFFAARKKAGHVRESNSPHSSPTFCVKKPNGGWRIVHAFNKLNQATIPAQTPIPRKDVIIDSMAGSTLFSTIDLRDGFYQILMRIQDIPKTAVSTPSGMLWEWLVMPQSLSNAPATFNRMETAKLRPLRAFAPSYFDDIYIHSRRTTTRSDLEVHRDHLRQVLTVLRDNGLYANLAKCMFGVEEIPVLGDFVGINGCRADPSKLAWSSHVSTQVLGKFCLHQVGEDGRDRPVSYQSRQLQKAEKAYPVHDLELLAMKYALTKFRIYLLGSKPFVVYTDHASLRTAVKSPHISQRMARWLAFFAEFNFTVEYKPGRQNVLADALSRRPSTSDDTSLNHVSYVHANLYDRVRASYASDKWLSEILSLLCDPTASPKRSSLKNFSVHNGLVYYTMASSPRRLAIPADEALRHDILHDCHAAQTAGHFGRDKTYLTVARQFWWSRLFKAVSRYVAHCDVCQRVKASPASRAPLAPLPIPDEVFSSVSMDFIFGLPRDKHGRTGIWTCVDRLSKYLIAAACRDTITAEESAQLYFDHVFCRFGLPASIVSDRDPRFTSKFWSALFALCGTTLDMSTSDHPETDGQSERANRVIEDVLRSYTQSKPRTWSAMLSHVVFAYNNSVQASTGHTPFYILHLRHPRLPLDVDAARLSGGGSTPARTIASVKHFIESRKSLLLHVRENLASLI</sequence>
<comment type="caution">
    <text evidence="11">The sequence shown here is derived from an EMBL/GenBank/DDBJ whole genome shotgun (WGS) entry which is preliminary data.</text>
</comment>
<dbReference type="Gene3D" id="2.40.70.10">
    <property type="entry name" value="Acid Proteases"/>
    <property type="match status" value="1"/>
</dbReference>
<dbReference type="Proteomes" id="UP000481153">
    <property type="component" value="Unassembled WGS sequence"/>
</dbReference>
<dbReference type="GO" id="GO:0003964">
    <property type="term" value="F:RNA-directed DNA polymerase activity"/>
    <property type="evidence" value="ECO:0007669"/>
    <property type="project" value="UniProtKB-KW"/>
</dbReference>
<name>A0A6G0WCT6_9STRA</name>
<dbReference type="InterPro" id="IPR050951">
    <property type="entry name" value="Retrovirus_Pol_polyprotein"/>
</dbReference>
<dbReference type="Pfam" id="PF17917">
    <property type="entry name" value="RT_RNaseH"/>
    <property type="match status" value="1"/>
</dbReference>
<dbReference type="SUPFAM" id="SSF50630">
    <property type="entry name" value="Acid proteases"/>
    <property type="match status" value="1"/>
</dbReference>
<dbReference type="Pfam" id="PF00078">
    <property type="entry name" value="RVT_1"/>
    <property type="match status" value="1"/>
</dbReference>
<evidence type="ECO:0000256" key="4">
    <source>
        <dbReference type="ARBA" id="ARBA00022722"/>
    </source>
</evidence>
<evidence type="ECO:0000256" key="7">
    <source>
        <dbReference type="ARBA" id="ARBA00022918"/>
    </source>
</evidence>
<organism evidence="11 12">
    <name type="scientific">Aphanomyces euteiches</name>
    <dbReference type="NCBI Taxonomy" id="100861"/>
    <lineage>
        <taxon>Eukaryota</taxon>
        <taxon>Sar</taxon>
        <taxon>Stramenopiles</taxon>
        <taxon>Oomycota</taxon>
        <taxon>Saprolegniomycetes</taxon>
        <taxon>Saprolegniales</taxon>
        <taxon>Verrucalvaceae</taxon>
        <taxon>Aphanomyces</taxon>
    </lineage>
</organism>
<dbReference type="GO" id="GO:0015074">
    <property type="term" value="P:DNA integration"/>
    <property type="evidence" value="ECO:0007669"/>
    <property type="project" value="InterPro"/>
</dbReference>
<keyword evidence="2" id="KW-0808">Transferase</keyword>
<dbReference type="CDD" id="cd01647">
    <property type="entry name" value="RT_LTR"/>
    <property type="match status" value="1"/>
</dbReference>
<dbReference type="VEuPathDB" id="FungiDB:AeMF1_017200"/>
<evidence type="ECO:0000256" key="2">
    <source>
        <dbReference type="ARBA" id="ARBA00022679"/>
    </source>
</evidence>
<gene>
    <name evidence="11" type="ORF">Ae201684_016343</name>
</gene>
<dbReference type="CDD" id="cd09274">
    <property type="entry name" value="RNase_HI_RT_Ty3"/>
    <property type="match status" value="1"/>
</dbReference>
<dbReference type="InterPro" id="IPR036397">
    <property type="entry name" value="RNaseH_sf"/>
</dbReference>
<keyword evidence="6" id="KW-0378">Hydrolase</keyword>
<evidence type="ECO:0000256" key="5">
    <source>
        <dbReference type="ARBA" id="ARBA00022759"/>
    </source>
</evidence>
<dbReference type="FunFam" id="3.30.420.10:FF:000032">
    <property type="entry name" value="Retrovirus-related Pol polyprotein from transposon 297-like Protein"/>
    <property type="match status" value="1"/>
</dbReference>
<dbReference type="InterPro" id="IPR043502">
    <property type="entry name" value="DNA/RNA_pol_sf"/>
</dbReference>
<dbReference type="VEuPathDB" id="FungiDB:AeMF1_020267"/>
<evidence type="ECO:0000259" key="10">
    <source>
        <dbReference type="PROSITE" id="PS50994"/>
    </source>
</evidence>
<dbReference type="InterPro" id="IPR041373">
    <property type="entry name" value="RT_RNaseH"/>
</dbReference>
<dbReference type="SUPFAM" id="SSF56672">
    <property type="entry name" value="DNA/RNA polymerases"/>
    <property type="match status" value="1"/>
</dbReference>
<keyword evidence="5" id="KW-0255">Endonuclease</keyword>
<dbReference type="PROSITE" id="PS50878">
    <property type="entry name" value="RT_POL"/>
    <property type="match status" value="1"/>
</dbReference>
<evidence type="ECO:0000313" key="11">
    <source>
        <dbReference type="EMBL" id="KAF0725112.1"/>
    </source>
</evidence>
<feature type="region of interest" description="Disordered" evidence="8">
    <location>
        <begin position="142"/>
        <end position="172"/>
    </location>
</feature>
<dbReference type="Gene3D" id="3.10.10.10">
    <property type="entry name" value="HIV Type 1 Reverse Transcriptase, subunit A, domain 1"/>
    <property type="match status" value="1"/>
</dbReference>
<dbReference type="InterPro" id="IPR043128">
    <property type="entry name" value="Rev_trsase/Diguanyl_cyclase"/>
</dbReference>
<evidence type="ECO:0000256" key="3">
    <source>
        <dbReference type="ARBA" id="ARBA00022695"/>
    </source>
</evidence>
<dbReference type="Pfam" id="PF17921">
    <property type="entry name" value="Integrase_H2C2"/>
    <property type="match status" value="1"/>
</dbReference>
<dbReference type="InterPro" id="IPR000477">
    <property type="entry name" value="RT_dom"/>
</dbReference>
<dbReference type="PROSITE" id="PS50994">
    <property type="entry name" value="INTEGRASE"/>
    <property type="match status" value="1"/>
</dbReference>
<dbReference type="GO" id="GO:0016787">
    <property type="term" value="F:hydrolase activity"/>
    <property type="evidence" value="ECO:0007669"/>
    <property type="project" value="UniProtKB-KW"/>
</dbReference>
<dbReference type="InterPro" id="IPR041588">
    <property type="entry name" value="Integrase_H2C2"/>
</dbReference>
<dbReference type="AlphaFoldDB" id="A0A6G0WCT6"/>
<evidence type="ECO:0000256" key="6">
    <source>
        <dbReference type="ARBA" id="ARBA00022801"/>
    </source>
</evidence>
<dbReference type="PANTHER" id="PTHR37984">
    <property type="entry name" value="PROTEIN CBG26694"/>
    <property type="match status" value="1"/>
</dbReference>
<dbReference type="Pfam" id="PF08284">
    <property type="entry name" value="RVP_2"/>
    <property type="match status" value="1"/>
</dbReference>
<dbReference type="InterPro" id="IPR012337">
    <property type="entry name" value="RNaseH-like_sf"/>
</dbReference>
<dbReference type="InterPro" id="IPR021109">
    <property type="entry name" value="Peptidase_aspartic_dom_sf"/>
</dbReference>
<keyword evidence="4" id="KW-0540">Nuclease</keyword>
<dbReference type="InterPro" id="IPR001584">
    <property type="entry name" value="Integrase_cat-core"/>
</dbReference>
<dbReference type="EC" id="2.7.7.49" evidence="1"/>
<dbReference type="Gene3D" id="3.30.420.10">
    <property type="entry name" value="Ribonuclease H-like superfamily/Ribonuclease H"/>
    <property type="match status" value="1"/>
</dbReference>
<reference evidence="11 12" key="1">
    <citation type="submission" date="2019-07" db="EMBL/GenBank/DDBJ databases">
        <title>Genomics analysis of Aphanomyces spp. identifies a new class of oomycete effector associated with host adaptation.</title>
        <authorList>
            <person name="Gaulin E."/>
        </authorList>
    </citation>
    <scope>NUCLEOTIDE SEQUENCE [LARGE SCALE GENOMIC DNA]</scope>
    <source>
        <strain evidence="11 12">ATCC 201684</strain>
    </source>
</reference>
<dbReference type="SUPFAM" id="SSF53098">
    <property type="entry name" value="Ribonuclease H-like"/>
    <property type="match status" value="1"/>
</dbReference>
<dbReference type="Gene3D" id="1.10.340.70">
    <property type="match status" value="1"/>
</dbReference>
<evidence type="ECO:0000256" key="8">
    <source>
        <dbReference type="SAM" id="MobiDB-lite"/>
    </source>
</evidence>
<keyword evidence="12" id="KW-1185">Reference proteome</keyword>
<dbReference type="PANTHER" id="PTHR37984:SF5">
    <property type="entry name" value="PROTEIN NYNRIN-LIKE"/>
    <property type="match status" value="1"/>
</dbReference>
<proteinExistence type="predicted"/>
<evidence type="ECO:0000256" key="1">
    <source>
        <dbReference type="ARBA" id="ARBA00012493"/>
    </source>
</evidence>
<dbReference type="EMBL" id="VJMJ01000250">
    <property type="protein sequence ID" value="KAF0725112.1"/>
    <property type="molecule type" value="Genomic_DNA"/>
</dbReference>
<keyword evidence="3" id="KW-0548">Nucleotidyltransferase</keyword>
<feature type="domain" description="Reverse transcriptase" evidence="9">
    <location>
        <begin position="341"/>
        <end position="530"/>
    </location>
</feature>
<evidence type="ECO:0000313" key="12">
    <source>
        <dbReference type="Proteomes" id="UP000481153"/>
    </source>
</evidence>
<feature type="domain" description="Integrase catalytic" evidence="10">
    <location>
        <begin position="803"/>
        <end position="968"/>
    </location>
</feature>
<protein>
    <recommendedName>
        <fullName evidence="1">RNA-directed DNA polymerase</fullName>
        <ecNumber evidence="1">2.7.7.49</ecNumber>
    </recommendedName>
</protein>